<name>A0A0B6ZA76_9EUPU</name>
<organism evidence="1">
    <name type="scientific">Arion vulgaris</name>
    <dbReference type="NCBI Taxonomy" id="1028688"/>
    <lineage>
        <taxon>Eukaryota</taxon>
        <taxon>Metazoa</taxon>
        <taxon>Spiralia</taxon>
        <taxon>Lophotrochozoa</taxon>
        <taxon>Mollusca</taxon>
        <taxon>Gastropoda</taxon>
        <taxon>Heterobranchia</taxon>
        <taxon>Euthyneura</taxon>
        <taxon>Panpulmonata</taxon>
        <taxon>Eupulmonata</taxon>
        <taxon>Stylommatophora</taxon>
        <taxon>Helicina</taxon>
        <taxon>Arionoidea</taxon>
        <taxon>Arionidae</taxon>
        <taxon>Arion</taxon>
    </lineage>
</organism>
<dbReference type="AlphaFoldDB" id="A0A0B6ZA76"/>
<accession>A0A0B6ZA76</accession>
<evidence type="ECO:0000313" key="1">
    <source>
        <dbReference type="EMBL" id="CEK64610.1"/>
    </source>
</evidence>
<dbReference type="EMBL" id="HACG01017745">
    <property type="protein sequence ID" value="CEK64610.1"/>
    <property type="molecule type" value="Transcribed_RNA"/>
</dbReference>
<gene>
    <name evidence="1" type="primary">ORF52275</name>
</gene>
<reference evidence="1" key="1">
    <citation type="submission" date="2014-12" db="EMBL/GenBank/DDBJ databases">
        <title>Insight into the proteome of Arion vulgaris.</title>
        <authorList>
            <person name="Aradska J."/>
            <person name="Bulat T."/>
            <person name="Smidak R."/>
            <person name="Sarate P."/>
            <person name="Gangsoo J."/>
            <person name="Sialana F."/>
            <person name="Bilban M."/>
            <person name="Lubec G."/>
        </authorList>
    </citation>
    <scope>NUCLEOTIDE SEQUENCE</scope>
    <source>
        <tissue evidence="1">Skin</tissue>
    </source>
</reference>
<proteinExistence type="predicted"/>
<sequence>MNKSRMPQQMLFYDFLEEERHRDRPLLRYTDVWKASIKNFSTGHHKVEKLDDVLVMWRRKFTKMCIIF</sequence>
<protein>
    <submittedName>
        <fullName evidence="1">Uncharacterized protein</fullName>
    </submittedName>
</protein>